<name>A0A8J4XT52_CHIOP</name>
<dbReference type="EMBL" id="JACEEZ010021207">
    <property type="protein sequence ID" value="KAG0713683.1"/>
    <property type="molecule type" value="Genomic_DNA"/>
</dbReference>
<keyword evidence="2" id="KW-1185">Reference proteome</keyword>
<proteinExistence type="predicted"/>
<sequence length="137" mass="14987">MTTLCLKGKVFYPLAQDGEAALGSVGEDGALHLYVCAASELHIFRSRRLRTGSGGQYKAALHVPAEGSTNPHYSKKCELKSCLKAYPDERPDRRYKKFVDSSKTTGGATLSNPAYFHEIYGQVHDSHAMNSSTSTED</sequence>
<protein>
    <submittedName>
        <fullName evidence="1">Uncharacterized protein</fullName>
    </submittedName>
</protein>
<organism evidence="1 2">
    <name type="scientific">Chionoecetes opilio</name>
    <name type="common">Atlantic snow crab</name>
    <name type="synonym">Cancer opilio</name>
    <dbReference type="NCBI Taxonomy" id="41210"/>
    <lineage>
        <taxon>Eukaryota</taxon>
        <taxon>Metazoa</taxon>
        <taxon>Ecdysozoa</taxon>
        <taxon>Arthropoda</taxon>
        <taxon>Crustacea</taxon>
        <taxon>Multicrustacea</taxon>
        <taxon>Malacostraca</taxon>
        <taxon>Eumalacostraca</taxon>
        <taxon>Eucarida</taxon>
        <taxon>Decapoda</taxon>
        <taxon>Pleocyemata</taxon>
        <taxon>Brachyura</taxon>
        <taxon>Eubrachyura</taxon>
        <taxon>Majoidea</taxon>
        <taxon>Majidae</taxon>
        <taxon>Chionoecetes</taxon>
    </lineage>
</organism>
<reference evidence="1" key="1">
    <citation type="submission" date="2020-07" db="EMBL/GenBank/DDBJ databases">
        <title>The High-quality genome of the commercially important snow crab, Chionoecetes opilio.</title>
        <authorList>
            <person name="Jeong J.-H."/>
            <person name="Ryu S."/>
        </authorList>
    </citation>
    <scope>NUCLEOTIDE SEQUENCE</scope>
    <source>
        <strain evidence="1">MADBK_172401_WGS</strain>
        <tissue evidence="1">Digestive gland</tissue>
    </source>
</reference>
<accession>A0A8J4XT52</accession>
<gene>
    <name evidence="1" type="ORF">GWK47_015633</name>
</gene>
<comment type="caution">
    <text evidence="1">The sequence shown here is derived from an EMBL/GenBank/DDBJ whole genome shotgun (WGS) entry which is preliminary data.</text>
</comment>
<dbReference type="Proteomes" id="UP000770661">
    <property type="component" value="Unassembled WGS sequence"/>
</dbReference>
<evidence type="ECO:0000313" key="2">
    <source>
        <dbReference type="Proteomes" id="UP000770661"/>
    </source>
</evidence>
<dbReference type="AlphaFoldDB" id="A0A8J4XT52"/>
<evidence type="ECO:0000313" key="1">
    <source>
        <dbReference type="EMBL" id="KAG0713683.1"/>
    </source>
</evidence>